<organism evidence="1 2">
    <name type="scientific">Peribacillus simplex</name>
    <dbReference type="NCBI Taxonomy" id="1478"/>
    <lineage>
        <taxon>Bacteria</taxon>
        <taxon>Bacillati</taxon>
        <taxon>Bacillota</taxon>
        <taxon>Bacilli</taxon>
        <taxon>Bacillales</taxon>
        <taxon>Bacillaceae</taxon>
        <taxon>Peribacillus</taxon>
    </lineage>
</organism>
<comment type="caution">
    <text evidence="1">The sequence shown here is derived from an EMBL/GenBank/DDBJ whole genome shotgun (WGS) entry which is preliminary data.</text>
</comment>
<gene>
    <name evidence="1" type="ORF">Q8G35_19195</name>
</gene>
<dbReference type="Proteomes" id="UP001178277">
    <property type="component" value="Unassembled WGS sequence"/>
</dbReference>
<name>A0AA90NV05_9BACI</name>
<dbReference type="InterPro" id="IPR011009">
    <property type="entry name" value="Kinase-like_dom_sf"/>
</dbReference>
<evidence type="ECO:0000313" key="2">
    <source>
        <dbReference type="Proteomes" id="UP001178277"/>
    </source>
</evidence>
<reference evidence="1" key="1">
    <citation type="submission" date="2023-07" db="EMBL/GenBank/DDBJ databases">
        <title>Murine gut Bacillus species.</title>
        <authorList>
            <person name="Gutman E."/>
            <person name="Hashuel R."/>
            <person name="Litvak Y."/>
        </authorList>
    </citation>
    <scope>NUCLEOTIDE SEQUENCE</scope>
    <source>
        <strain evidence="1">RU283</strain>
    </source>
</reference>
<sequence length="189" mass="21882">MEDFKSICVIEGIKKVDVIKNPTSFPLIGKGAQGAVFKISSDKCVKICAKPEYAVKEGNVLKIAQESPTIPRLYEVGQNYIIMEYLEGPTLFQYLESGGVLSEKLMRQILFVLKEMKRLKFTRLDADLRHIIVTKEEELKVIDHYSSYTRIRNRPELIFKGFKKLGLLPLFLEKLKEMDPESYMEWKDL</sequence>
<dbReference type="RefSeq" id="WP_305161600.1">
    <property type="nucleotide sequence ID" value="NZ_JAUUTP010000023.1"/>
</dbReference>
<evidence type="ECO:0008006" key="3">
    <source>
        <dbReference type="Google" id="ProtNLM"/>
    </source>
</evidence>
<dbReference type="SUPFAM" id="SSF56112">
    <property type="entry name" value="Protein kinase-like (PK-like)"/>
    <property type="match status" value="1"/>
</dbReference>
<protein>
    <recommendedName>
        <fullName evidence="3">Kinase</fullName>
    </recommendedName>
</protein>
<dbReference type="Gene3D" id="1.10.510.10">
    <property type="entry name" value="Transferase(Phosphotransferase) domain 1"/>
    <property type="match status" value="1"/>
</dbReference>
<dbReference type="EMBL" id="JAUUTP010000023">
    <property type="protein sequence ID" value="MDP1420446.1"/>
    <property type="molecule type" value="Genomic_DNA"/>
</dbReference>
<proteinExistence type="predicted"/>
<evidence type="ECO:0000313" key="1">
    <source>
        <dbReference type="EMBL" id="MDP1420446.1"/>
    </source>
</evidence>
<accession>A0AA90NV05</accession>
<dbReference type="AlphaFoldDB" id="A0AA90NV05"/>